<dbReference type="EMBL" id="QRDJ01000008">
    <property type="protein sequence ID" value="REC94369.1"/>
    <property type="molecule type" value="Genomic_DNA"/>
</dbReference>
<reference evidence="1 2" key="1">
    <citation type="submission" date="2018-07" db="EMBL/GenBank/DDBJ databases">
        <title>Genomic Encyclopedia of Type Strains, Phase IV (KMG-IV): sequencing the most valuable type-strain genomes for metagenomic binning, comparative biology and taxonomic classification.</title>
        <authorList>
            <person name="Goeker M."/>
        </authorList>
    </citation>
    <scope>NUCLEOTIDE SEQUENCE [LARGE SCALE GENOMIC DNA]</scope>
    <source>
        <strain evidence="1 2">DSM 14324</strain>
    </source>
</reference>
<gene>
    <name evidence="1" type="ORF">C8D72_2740</name>
</gene>
<proteinExistence type="predicted"/>
<sequence length="79" mass="8294">MSTLLGINTVFCEECGAHARVHTSQPCQDCGGHFISLAAPVESRRAPAALTPSASRAVGAGRWWQLLIASLGFIGLLCI</sequence>
<protein>
    <submittedName>
        <fullName evidence="1">Uncharacterized protein</fullName>
    </submittedName>
</protein>
<dbReference type="Proteomes" id="UP000256334">
    <property type="component" value="Unassembled WGS sequence"/>
</dbReference>
<organism evidence="1 2">
    <name type="scientific">Kushneria indalinina DSM 14324</name>
    <dbReference type="NCBI Taxonomy" id="1122140"/>
    <lineage>
        <taxon>Bacteria</taxon>
        <taxon>Pseudomonadati</taxon>
        <taxon>Pseudomonadota</taxon>
        <taxon>Gammaproteobacteria</taxon>
        <taxon>Oceanospirillales</taxon>
        <taxon>Halomonadaceae</taxon>
        <taxon>Kushneria</taxon>
    </lineage>
</organism>
<keyword evidence="2" id="KW-1185">Reference proteome</keyword>
<evidence type="ECO:0000313" key="2">
    <source>
        <dbReference type="Proteomes" id="UP000256334"/>
    </source>
</evidence>
<dbReference type="AlphaFoldDB" id="A0A3D9DVF4"/>
<dbReference type="RefSeq" id="WP_147301539.1">
    <property type="nucleotide sequence ID" value="NZ_QRDJ01000008.1"/>
</dbReference>
<evidence type="ECO:0000313" key="1">
    <source>
        <dbReference type="EMBL" id="REC94369.1"/>
    </source>
</evidence>
<comment type="caution">
    <text evidence="1">The sequence shown here is derived from an EMBL/GenBank/DDBJ whole genome shotgun (WGS) entry which is preliminary data.</text>
</comment>
<name>A0A3D9DVF4_9GAMM</name>
<accession>A0A3D9DVF4</accession>